<dbReference type="GO" id="GO:0004930">
    <property type="term" value="F:G protein-coupled receptor activity"/>
    <property type="evidence" value="ECO:0007669"/>
    <property type="project" value="UniProtKB-KW"/>
</dbReference>
<feature type="transmembrane region" description="Helical" evidence="11">
    <location>
        <begin position="290"/>
        <end position="311"/>
    </location>
</feature>
<evidence type="ECO:0000256" key="7">
    <source>
        <dbReference type="ARBA" id="ARBA00023170"/>
    </source>
</evidence>
<dbReference type="EMBL" id="LSMT01000204">
    <property type="protein sequence ID" value="PFX23541.1"/>
    <property type="molecule type" value="Genomic_DNA"/>
</dbReference>
<keyword evidence="3 10" id="KW-0812">Transmembrane</keyword>
<protein>
    <submittedName>
        <fullName evidence="13">Beta-1 adrenergic receptor</fullName>
    </submittedName>
</protein>
<dbReference type="InterPro" id="IPR000276">
    <property type="entry name" value="GPCR_Rhodpsn"/>
</dbReference>
<evidence type="ECO:0000313" key="14">
    <source>
        <dbReference type="Proteomes" id="UP000225706"/>
    </source>
</evidence>
<dbReference type="InterPro" id="IPR017452">
    <property type="entry name" value="GPCR_Rhodpsn_7TM"/>
</dbReference>
<dbReference type="Proteomes" id="UP000225706">
    <property type="component" value="Unassembled WGS sequence"/>
</dbReference>
<keyword evidence="2" id="KW-1003">Cell membrane</keyword>
<comment type="similarity">
    <text evidence="10">Belongs to the G-protein coupled receptor 1 family.</text>
</comment>
<comment type="caution">
    <text evidence="13">The sequence shown here is derived from an EMBL/GenBank/DDBJ whole genome shotgun (WGS) entry which is preliminary data.</text>
</comment>
<feature type="transmembrane region" description="Helical" evidence="11">
    <location>
        <begin position="187"/>
        <end position="210"/>
    </location>
</feature>
<dbReference type="OrthoDB" id="5975505at2759"/>
<keyword evidence="8" id="KW-0325">Glycoprotein</keyword>
<dbReference type="SUPFAM" id="SSF81321">
    <property type="entry name" value="Family A G protein-coupled receptor-like"/>
    <property type="match status" value="1"/>
</dbReference>
<organism evidence="13 14">
    <name type="scientific">Stylophora pistillata</name>
    <name type="common">Smooth cauliflower coral</name>
    <dbReference type="NCBI Taxonomy" id="50429"/>
    <lineage>
        <taxon>Eukaryota</taxon>
        <taxon>Metazoa</taxon>
        <taxon>Cnidaria</taxon>
        <taxon>Anthozoa</taxon>
        <taxon>Hexacorallia</taxon>
        <taxon>Scleractinia</taxon>
        <taxon>Astrocoeniina</taxon>
        <taxon>Pocilloporidae</taxon>
        <taxon>Stylophora</taxon>
    </lineage>
</organism>
<gene>
    <name evidence="13" type="primary">ADRB1</name>
    <name evidence="13" type="ORF">AWC38_SpisGene11890</name>
</gene>
<keyword evidence="6 11" id="KW-0472">Membrane</keyword>
<feature type="transmembrane region" description="Helical" evidence="11">
    <location>
        <begin position="230"/>
        <end position="254"/>
    </location>
</feature>
<dbReference type="STRING" id="50429.A0A2B4S0W4"/>
<dbReference type="PANTHER" id="PTHR24246:SF27">
    <property type="entry name" value="ADENOSINE RECEPTOR, ISOFORM A"/>
    <property type="match status" value="1"/>
</dbReference>
<feature type="transmembrane region" description="Helical" evidence="11">
    <location>
        <begin position="79"/>
        <end position="99"/>
    </location>
</feature>
<dbReference type="Pfam" id="PF00001">
    <property type="entry name" value="7tm_1"/>
    <property type="match status" value="1"/>
</dbReference>
<keyword evidence="7 10" id="KW-0675">Receptor</keyword>
<comment type="subcellular location">
    <subcellularLocation>
        <location evidence="1">Cell membrane</location>
        <topology evidence="1">Multi-pass membrane protein</topology>
    </subcellularLocation>
</comment>
<evidence type="ECO:0000256" key="4">
    <source>
        <dbReference type="ARBA" id="ARBA00022989"/>
    </source>
</evidence>
<feature type="transmembrane region" description="Helical" evidence="11">
    <location>
        <begin position="331"/>
        <end position="348"/>
    </location>
</feature>
<evidence type="ECO:0000256" key="1">
    <source>
        <dbReference type="ARBA" id="ARBA00004651"/>
    </source>
</evidence>
<dbReference type="AlphaFoldDB" id="A0A2B4S0W4"/>
<dbReference type="Gene3D" id="1.20.1070.10">
    <property type="entry name" value="Rhodopsin 7-helix transmembrane proteins"/>
    <property type="match status" value="1"/>
</dbReference>
<evidence type="ECO:0000256" key="8">
    <source>
        <dbReference type="ARBA" id="ARBA00023180"/>
    </source>
</evidence>
<evidence type="ECO:0000256" key="9">
    <source>
        <dbReference type="ARBA" id="ARBA00023224"/>
    </source>
</evidence>
<dbReference type="PROSITE" id="PS00237">
    <property type="entry name" value="G_PROTEIN_RECEP_F1_1"/>
    <property type="match status" value="1"/>
</dbReference>
<feature type="transmembrane region" description="Helical" evidence="11">
    <location>
        <begin position="111"/>
        <end position="132"/>
    </location>
</feature>
<sequence length="382" mass="45051">MKFVDKTNANRFFIVLVALHFHTGPQTLKQNFVYNRTMRDDNMTNLLHNESRQNQNYSSRHEDYEEEDWAPRFIAKYDLPGVFMAFVIVLVNSLVFILVTKKRSLRTPTNFFLIGLAASDLLNGLITLPLSITCNIFQEAGPCFASIYIWMFTSFVTLSHILAVTADRFIAIMCSLRYPLIMTKQRSYIALAFVWLSSLFVSLMQLWWLRPDSYDPQGEDQPEEQKKEKAFFTACVVLYLVIPVLFMAVAYLMILREVRRQIRREYQNVPATATSTESEQRQWRRRDGKATFIFLVMFFTHVACWLPFFLIKFQEIFNSFFLPVWTQYLFGYLRFASSILNPCLYIFGKHDFRKAWEMPCTLSRQRNREKSELVSMMMNSQV</sequence>
<feature type="domain" description="G-protein coupled receptors family 1 profile" evidence="12">
    <location>
        <begin position="91"/>
        <end position="345"/>
    </location>
</feature>
<evidence type="ECO:0000256" key="10">
    <source>
        <dbReference type="RuleBase" id="RU000688"/>
    </source>
</evidence>
<evidence type="ECO:0000256" key="6">
    <source>
        <dbReference type="ARBA" id="ARBA00023136"/>
    </source>
</evidence>
<evidence type="ECO:0000256" key="11">
    <source>
        <dbReference type="SAM" id="Phobius"/>
    </source>
</evidence>
<dbReference type="PROSITE" id="PS50262">
    <property type="entry name" value="G_PROTEIN_RECEP_F1_2"/>
    <property type="match status" value="1"/>
</dbReference>
<accession>A0A2B4S0W4</accession>
<evidence type="ECO:0000313" key="13">
    <source>
        <dbReference type="EMBL" id="PFX23541.1"/>
    </source>
</evidence>
<keyword evidence="4 11" id="KW-1133">Transmembrane helix</keyword>
<dbReference type="GO" id="GO:0005886">
    <property type="term" value="C:plasma membrane"/>
    <property type="evidence" value="ECO:0007669"/>
    <property type="project" value="UniProtKB-SubCell"/>
</dbReference>
<dbReference type="PANTHER" id="PTHR24246">
    <property type="entry name" value="OLFACTORY RECEPTOR AND ADENOSINE RECEPTOR"/>
    <property type="match status" value="1"/>
</dbReference>
<keyword evidence="5 10" id="KW-0297">G-protein coupled receptor</keyword>
<reference evidence="14" key="1">
    <citation type="journal article" date="2017" name="bioRxiv">
        <title>Comparative analysis of the genomes of Stylophora pistillata and Acropora digitifera provides evidence for extensive differences between species of corals.</title>
        <authorList>
            <person name="Voolstra C.R."/>
            <person name="Li Y."/>
            <person name="Liew Y.J."/>
            <person name="Baumgarten S."/>
            <person name="Zoccola D."/>
            <person name="Flot J.-F."/>
            <person name="Tambutte S."/>
            <person name="Allemand D."/>
            <person name="Aranda M."/>
        </authorList>
    </citation>
    <scope>NUCLEOTIDE SEQUENCE [LARGE SCALE GENOMIC DNA]</scope>
</reference>
<name>A0A2B4S0W4_STYPI</name>
<evidence type="ECO:0000256" key="3">
    <source>
        <dbReference type="ARBA" id="ARBA00022692"/>
    </source>
</evidence>
<dbReference type="PRINTS" id="PR00237">
    <property type="entry name" value="GPCRRHODOPSN"/>
</dbReference>
<proteinExistence type="inferred from homology"/>
<feature type="transmembrane region" description="Helical" evidence="11">
    <location>
        <begin position="144"/>
        <end position="166"/>
    </location>
</feature>
<evidence type="ECO:0000256" key="5">
    <source>
        <dbReference type="ARBA" id="ARBA00023040"/>
    </source>
</evidence>
<evidence type="ECO:0000256" key="2">
    <source>
        <dbReference type="ARBA" id="ARBA00022475"/>
    </source>
</evidence>
<evidence type="ECO:0000259" key="12">
    <source>
        <dbReference type="PROSITE" id="PS50262"/>
    </source>
</evidence>
<keyword evidence="14" id="KW-1185">Reference proteome</keyword>
<keyword evidence="9 10" id="KW-0807">Transducer</keyword>
<dbReference type="CDD" id="cd00637">
    <property type="entry name" value="7tm_classA_rhodopsin-like"/>
    <property type="match status" value="1"/>
</dbReference>